<evidence type="ECO:0000256" key="8">
    <source>
        <dbReference type="ARBA" id="ARBA00023136"/>
    </source>
</evidence>
<evidence type="ECO:0000256" key="3">
    <source>
        <dbReference type="ARBA" id="ARBA00004991"/>
    </source>
</evidence>
<comment type="pathway">
    <text evidence="3">Sphingolipid metabolism.</text>
</comment>
<keyword evidence="4" id="KW-0328">Glycosyltransferase</keyword>
<name>A0A136PIZ0_9ACTN</name>
<dbReference type="GO" id="GO:0016020">
    <property type="term" value="C:membrane"/>
    <property type="evidence" value="ECO:0007669"/>
    <property type="project" value="UniProtKB-SubCell"/>
</dbReference>
<evidence type="ECO:0000256" key="6">
    <source>
        <dbReference type="ARBA" id="ARBA00022692"/>
    </source>
</evidence>
<evidence type="ECO:0000256" key="5">
    <source>
        <dbReference type="ARBA" id="ARBA00022679"/>
    </source>
</evidence>
<keyword evidence="7" id="KW-1133">Transmembrane helix</keyword>
<dbReference type="Pfam" id="PF13506">
    <property type="entry name" value="Glyco_transf_21"/>
    <property type="match status" value="1"/>
</dbReference>
<dbReference type="RefSeq" id="WP_067373544.1">
    <property type="nucleotide sequence ID" value="NZ_JBIUBN010000012.1"/>
</dbReference>
<evidence type="ECO:0000313" key="9">
    <source>
        <dbReference type="EMBL" id="KXK58382.1"/>
    </source>
</evidence>
<dbReference type="InterPro" id="IPR025993">
    <property type="entry name" value="Ceramide_glucosylTrfase"/>
</dbReference>
<proteinExistence type="predicted"/>
<sequence length="335" mass="36570">MSAPSGRATGGAGAAAVPEPVTYVLPLRWSEDSGLEELTAYLRWLSRRVEVVVVDGSPSALRAGHAARWRSLLVRHLPPDPGLRYANGKVNGVLTGLRVARHDRVIVADDDVRYDDAGLRRMAELLGHADLVRPQNYFDPLPWHARWDTGRSLLNRAVGADYPGTLGVRRSTVLGIGGYDGDVLFENLELIRTVRAHGGREIVAHGLYVRRLPPTARRFWAQRVRQAYDDLAQPRRFAVFLALLPAALVAARSGRWGAAATGALVTIVTLAEAGRRRAGGARVFPRSTVAFAPVWVLERATCAWLALARRVGWGGISYAGARIRVAAHRQRQLAG</sequence>
<dbReference type="EMBL" id="LRQV01000200">
    <property type="protein sequence ID" value="KXK58382.1"/>
    <property type="molecule type" value="Genomic_DNA"/>
</dbReference>
<organism evidence="9 10">
    <name type="scientific">Micromonospora rosaria</name>
    <dbReference type="NCBI Taxonomy" id="47874"/>
    <lineage>
        <taxon>Bacteria</taxon>
        <taxon>Bacillati</taxon>
        <taxon>Actinomycetota</taxon>
        <taxon>Actinomycetes</taxon>
        <taxon>Micromonosporales</taxon>
        <taxon>Micromonosporaceae</taxon>
        <taxon>Micromonospora</taxon>
    </lineage>
</organism>
<evidence type="ECO:0000256" key="2">
    <source>
        <dbReference type="ARBA" id="ARBA00004760"/>
    </source>
</evidence>
<dbReference type="Proteomes" id="UP000070620">
    <property type="component" value="Unassembled WGS sequence"/>
</dbReference>
<dbReference type="InterPro" id="IPR029044">
    <property type="entry name" value="Nucleotide-diphossugar_trans"/>
</dbReference>
<gene>
    <name evidence="9" type="ORF">AWW66_30080</name>
</gene>
<dbReference type="OrthoDB" id="7432283at2"/>
<comment type="pathway">
    <text evidence="2">Lipid metabolism; sphingolipid metabolism.</text>
</comment>
<comment type="caution">
    <text evidence="9">The sequence shown here is derived from an EMBL/GenBank/DDBJ whole genome shotgun (WGS) entry which is preliminary data.</text>
</comment>
<keyword evidence="5" id="KW-0808">Transferase</keyword>
<dbReference type="AlphaFoldDB" id="A0A136PIZ0"/>
<evidence type="ECO:0000256" key="7">
    <source>
        <dbReference type="ARBA" id="ARBA00022989"/>
    </source>
</evidence>
<evidence type="ECO:0008006" key="11">
    <source>
        <dbReference type="Google" id="ProtNLM"/>
    </source>
</evidence>
<reference evidence="9 10" key="1">
    <citation type="submission" date="2016-01" db="EMBL/GenBank/DDBJ databases">
        <title>Whole genome sequence and analysis of Micromonospora rosaria DSM 803, which can produce antibacterial substance rosamicin.</title>
        <authorList>
            <person name="Yang H."/>
            <person name="He X."/>
            <person name="Zhu D."/>
        </authorList>
    </citation>
    <scope>NUCLEOTIDE SEQUENCE [LARGE SCALE GENOMIC DNA]</scope>
    <source>
        <strain evidence="9 10">DSM 803</strain>
    </source>
</reference>
<dbReference type="SUPFAM" id="SSF53448">
    <property type="entry name" value="Nucleotide-diphospho-sugar transferases"/>
    <property type="match status" value="1"/>
</dbReference>
<evidence type="ECO:0000256" key="4">
    <source>
        <dbReference type="ARBA" id="ARBA00022676"/>
    </source>
</evidence>
<keyword evidence="6" id="KW-0812">Transmembrane</keyword>
<keyword evidence="8" id="KW-0472">Membrane</keyword>
<accession>A0A136PIZ0</accession>
<comment type="subcellular location">
    <subcellularLocation>
        <location evidence="1">Membrane</location>
        <topology evidence="1">Multi-pass membrane protein</topology>
    </subcellularLocation>
</comment>
<dbReference type="GO" id="GO:0016757">
    <property type="term" value="F:glycosyltransferase activity"/>
    <property type="evidence" value="ECO:0007669"/>
    <property type="project" value="UniProtKB-KW"/>
</dbReference>
<evidence type="ECO:0000256" key="1">
    <source>
        <dbReference type="ARBA" id="ARBA00004141"/>
    </source>
</evidence>
<protein>
    <recommendedName>
        <fullName evidence="11">Glycosyltransferase 2-like domain-containing protein</fullName>
    </recommendedName>
</protein>
<evidence type="ECO:0000313" key="10">
    <source>
        <dbReference type="Proteomes" id="UP000070620"/>
    </source>
</evidence>
<keyword evidence="10" id="KW-1185">Reference proteome</keyword>
<dbReference type="Gene3D" id="3.90.550.10">
    <property type="entry name" value="Spore Coat Polysaccharide Biosynthesis Protein SpsA, Chain A"/>
    <property type="match status" value="1"/>
</dbReference>